<keyword evidence="2" id="KW-1133">Transmembrane helix</keyword>
<keyword evidence="2" id="KW-0812">Transmembrane</keyword>
<keyword evidence="2" id="KW-0472">Membrane</keyword>
<keyword evidence="1" id="KW-0175">Coiled coil</keyword>
<dbReference type="AlphaFoldDB" id="A0AAF5DDX3"/>
<feature type="coiled-coil region" evidence="1">
    <location>
        <begin position="388"/>
        <end position="455"/>
    </location>
</feature>
<dbReference type="Proteomes" id="UP000035681">
    <property type="component" value="Unplaced"/>
</dbReference>
<dbReference type="WBParaSite" id="TCONS_00010802.p1">
    <property type="protein sequence ID" value="TCONS_00010802.p1"/>
    <property type="gene ID" value="XLOC_004467"/>
</dbReference>
<protein>
    <submittedName>
        <fullName evidence="4">KASH domain-containing protein</fullName>
    </submittedName>
</protein>
<feature type="transmembrane region" description="Helical" evidence="2">
    <location>
        <begin position="680"/>
        <end position="698"/>
    </location>
</feature>
<keyword evidence="3" id="KW-1185">Reference proteome</keyword>
<organism evidence="3 4">
    <name type="scientific">Strongyloides stercoralis</name>
    <name type="common">Threadworm</name>
    <dbReference type="NCBI Taxonomy" id="6248"/>
    <lineage>
        <taxon>Eukaryota</taxon>
        <taxon>Metazoa</taxon>
        <taxon>Ecdysozoa</taxon>
        <taxon>Nematoda</taxon>
        <taxon>Chromadorea</taxon>
        <taxon>Rhabditida</taxon>
        <taxon>Tylenchina</taxon>
        <taxon>Panagrolaimomorpha</taxon>
        <taxon>Strongyloidoidea</taxon>
        <taxon>Strongyloididae</taxon>
        <taxon>Strongyloides</taxon>
    </lineage>
</organism>
<reference evidence="4" key="1">
    <citation type="submission" date="2024-02" db="UniProtKB">
        <authorList>
            <consortium name="WormBaseParasite"/>
        </authorList>
    </citation>
    <scope>IDENTIFICATION</scope>
</reference>
<proteinExistence type="predicted"/>
<name>A0AAF5DDX3_STRER</name>
<evidence type="ECO:0000256" key="2">
    <source>
        <dbReference type="SAM" id="Phobius"/>
    </source>
</evidence>
<evidence type="ECO:0000256" key="1">
    <source>
        <dbReference type="SAM" id="Coils"/>
    </source>
</evidence>
<accession>A0AAF5DDX3</accession>
<sequence>TTTLANILTTNITKIQVVIMSSDNDVVISSLENIDKYLDSVKEDVEDISSYLNNHSIGIFTFEKKMKNAEIIYFNLQDFKNNIQTINDKDVESKILNKKYLYIWKKIQFIIEYRKEKEINSKFIETYLLLAKELKNLFRKSKKDTEEFNFLMSKIKSYENWLSENSRFVDVDIKKSFNFYTKKIYYKWLEEDGSLIEKINENFLFFEKGICEFEKKVETMSYDINRYDDLLNQIEKFKKEVLLEFKVISKYQCIEVKMYSKKLIEILNKIKKLYYCICEDANFNKALKEIESVNKLGSLSGSENDIEELGVKIKSINLMLKIMKNSDYKIKLRDWLDNSMDNYFEEIKKQHTNEMYDMWLKNLEYHMQMITEKDEKFKQIICNNYGEAEFILDQLHKHENEIIELNCKIKNYEKLPYFAECSLFEKSKTKLNIFLKVVREKINELSKELENERTFVLQFIDIWNSWKNAIRFNKENIDVTELKIWRKNCQKFSNQYSLFKTSYRNRHKKFLVTDNLLDKLSPNGNDRLMSDYKIYVDEITQIVTDGSFRFSQTQQEIEDIFAIENLDDTITELEECVNGEVNINNTTNDDIEKLINRFESIYINDRSKQEDLDDGTKELNNLCDTSEIINDYEDDGTTIPDVTFDEDVYSENLPECLEINYDNESKNFWSENLCITGLRITFSTLVFGIVIFFSLILYNGREESTMKCSSTDSSFFISSQKNVCRRICENLNVGYMSPGFQQNPDSDDFNIVKIENEDRNNRNSLACTFPNLFLKKLLAINKLEANCFANTLKVAKNITKSEFRLNHYAALLNKFENIITQMEGNFKENNIKTKLIKAELKSYEETKKNFITKYENVLKMEVLNTIELYDDMERLIRFQDRISKLIDSL</sequence>
<evidence type="ECO:0000313" key="3">
    <source>
        <dbReference type="Proteomes" id="UP000035681"/>
    </source>
</evidence>
<evidence type="ECO:0000313" key="4">
    <source>
        <dbReference type="WBParaSite" id="TCONS_00010802.p1"/>
    </source>
</evidence>